<evidence type="ECO:0000256" key="5">
    <source>
        <dbReference type="ARBA" id="ARBA00037982"/>
    </source>
</evidence>
<dbReference type="PROSITE" id="PS50011">
    <property type="entry name" value="PROTEIN_KINASE_DOM"/>
    <property type="match status" value="1"/>
</dbReference>
<feature type="compositionally biased region" description="Low complexity" evidence="6">
    <location>
        <begin position="506"/>
        <end position="518"/>
    </location>
</feature>
<feature type="compositionally biased region" description="Basic and acidic residues" evidence="6">
    <location>
        <begin position="625"/>
        <end position="634"/>
    </location>
</feature>
<feature type="compositionally biased region" description="Basic and acidic residues" evidence="6">
    <location>
        <begin position="427"/>
        <end position="444"/>
    </location>
</feature>
<reference evidence="8" key="1">
    <citation type="submission" date="2022-07" db="EMBL/GenBank/DDBJ databases">
        <title>Draft genome sequence of Zalerion maritima ATCC 34329, a (micro)plastics degrading marine fungus.</title>
        <authorList>
            <person name="Paco A."/>
            <person name="Goncalves M.F.M."/>
            <person name="Rocha-Santos T.A.P."/>
            <person name="Alves A."/>
        </authorList>
    </citation>
    <scope>NUCLEOTIDE SEQUENCE</scope>
    <source>
        <strain evidence="8">ATCC 34329</strain>
    </source>
</reference>
<evidence type="ECO:0000256" key="2">
    <source>
        <dbReference type="ARBA" id="ARBA00022741"/>
    </source>
</evidence>
<comment type="caution">
    <text evidence="8">The sequence shown here is derived from an EMBL/GenBank/DDBJ whole genome shotgun (WGS) entry which is preliminary data.</text>
</comment>
<proteinExistence type="inferred from homology"/>
<dbReference type="SMART" id="SM00220">
    <property type="entry name" value="S_TKc"/>
    <property type="match status" value="1"/>
</dbReference>
<dbReference type="InterPro" id="IPR011009">
    <property type="entry name" value="Kinase-like_dom_sf"/>
</dbReference>
<keyword evidence="2" id="KW-0547">Nucleotide-binding</keyword>
<organism evidence="8 9">
    <name type="scientific">Zalerion maritima</name>
    <dbReference type="NCBI Taxonomy" id="339359"/>
    <lineage>
        <taxon>Eukaryota</taxon>
        <taxon>Fungi</taxon>
        <taxon>Dikarya</taxon>
        <taxon>Ascomycota</taxon>
        <taxon>Pezizomycotina</taxon>
        <taxon>Sordariomycetes</taxon>
        <taxon>Lulworthiomycetidae</taxon>
        <taxon>Lulworthiales</taxon>
        <taxon>Lulworthiaceae</taxon>
        <taxon>Zalerion</taxon>
    </lineage>
</organism>
<feature type="compositionally biased region" description="Basic and acidic residues" evidence="6">
    <location>
        <begin position="585"/>
        <end position="605"/>
    </location>
</feature>
<feature type="compositionally biased region" description="Polar residues" evidence="6">
    <location>
        <begin position="635"/>
        <end position="647"/>
    </location>
</feature>
<dbReference type="EMBL" id="JAKWBI020000057">
    <property type="protein sequence ID" value="KAJ2904293.1"/>
    <property type="molecule type" value="Genomic_DNA"/>
</dbReference>
<feature type="compositionally biased region" description="Basic and acidic residues" evidence="6">
    <location>
        <begin position="519"/>
        <end position="531"/>
    </location>
</feature>
<dbReference type="GO" id="GO:0110031">
    <property type="term" value="P:negative regulation of G2/MI transition of meiotic cell cycle"/>
    <property type="evidence" value="ECO:0007669"/>
    <property type="project" value="TreeGrafter"/>
</dbReference>
<dbReference type="InterPro" id="IPR008271">
    <property type="entry name" value="Ser/Thr_kinase_AS"/>
</dbReference>
<feature type="domain" description="Protein kinase" evidence="7">
    <location>
        <begin position="23"/>
        <end position="304"/>
    </location>
</feature>
<keyword evidence="1" id="KW-0808">Transferase</keyword>
<evidence type="ECO:0000259" key="7">
    <source>
        <dbReference type="PROSITE" id="PS50011"/>
    </source>
</evidence>
<dbReference type="PANTHER" id="PTHR11042:SF190">
    <property type="entry name" value="MITOSIS INHIBITOR PROTEIN KINASE MIK1"/>
    <property type="match status" value="1"/>
</dbReference>
<evidence type="ECO:0000256" key="6">
    <source>
        <dbReference type="SAM" id="MobiDB-lite"/>
    </source>
</evidence>
<gene>
    <name evidence="8" type="ORF">MKZ38_008352</name>
</gene>
<name>A0AAD5WW58_9PEZI</name>
<dbReference type="AlphaFoldDB" id="A0AAD5WW58"/>
<dbReference type="InterPro" id="IPR000719">
    <property type="entry name" value="Prot_kinase_dom"/>
</dbReference>
<sequence length="727" mass="82151">MTNDHPAGFHKHEIFHQPDQIPFIQGLPLGKGAIGVVHEVQGKPDSQFRGQTYARKTIILENRQDQEAARHELAKEVDILKQVRHNHIVRLVTTYELNIEYAIVMDPRAKGNLDDHFLENTPEAREQLSQWFGCLSSGVAYLHENDIQHRDIKPHNILVNDANILLTDFGISRMTLGKTVPTTVLGGPRARTLEYCAPEVEQGHTRGRSADIFSLGAVFLEMFIVHSASCELKEFRQFLEVDGRQSYSKNTEKLCKWMDDLDQTPDSPPWHSTILFLCQQMLQERRDQRPTAGDLRAWWSHQPPSVLPPEAPGSCTCSRALPTEGYSEGETDENLRRAHANGHKLMVDFWRERAAKVTGNDGLAAASEGGLLVIAESPIKQRANASRERTERDRSPSSDQPTSSRRDLRQRTPEEQFAHERRKANRRLADNRELDEHERSETRRGRATNPNKGKEVIPDNISTSPYYRRVSRRYSGGDGQKERDDSPASTKFSIDVKNSKSIIAMPPREGSPRPSSLRSPRESITFKDDALGIRTTSSVPEISGAVSPTTTDEKGRRANEKMQSGFRRSLDGVRQKLSRGSTDITGDKRERERHKAIIAAEKLDMAESSAAESSSGGDNQARKRRMEERRRKDGQSYSRGSEGNKTAASKRDSGTVGRTGSGNARPDSRRARETRERERRIEERQPPRERRHRERHSHGHDATSSAGEDKDRKNGGFKAALKRLFEN</sequence>
<dbReference type="GO" id="GO:0005524">
    <property type="term" value="F:ATP binding"/>
    <property type="evidence" value="ECO:0007669"/>
    <property type="project" value="UniProtKB-KW"/>
</dbReference>
<evidence type="ECO:0000256" key="1">
    <source>
        <dbReference type="ARBA" id="ARBA00022679"/>
    </source>
</evidence>
<dbReference type="PANTHER" id="PTHR11042">
    <property type="entry name" value="EUKARYOTIC TRANSLATION INITIATION FACTOR 2-ALPHA KINASE EIF2-ALPHA KINASE -RELATED"/>
    <property type="match status" value="1"/>
</dbReference>
<evidence type="ECO:0000256" key="4">
    <source>
        <dbReference type="ARBA" id="ARBA00022840"/>
    </source>
</evidence>
<feature type="compositionally biased region" description="Low complexity" evidence="6">
    <location>
        <begin position="606"/>
        <end position="615"/>
    </location>
</feature>
<dbReference type="Proteomes" id="UP001201980">
    <property type="component" value="Unassembled WGS sequence"/>
</dbReference>
<dbReference type="InterPro" id="IPR050339">
    <property type="entry name" value="CC_SR_Kinase"/>
</dbReference>
<keyword evidence="9" id="KW-1185">Reference proteome</keyword>
<accession>A0AAD5WW58</accession>
<dbReference type="GO" id="GO:0005634">
    <property type="term" value="C:nucleus"/>
    <property type="evidence" value="ECO:0007669"/>
    <property type="project" value="TreeGrafter"/>
</dbReference>
<evidence type="ECO:0000313" key="8">
    <source>
        <dbReference type="EMBL" id="KAJ2904293.1"/>
    </source>
</evidence>
<dbReference type="GO" id="GO:0005737">
    <property type="term" value="C:cytoplasm"/>
    <property type="evidence" value="ECO:0007669"/>
    <property type="project" value="TreeGrafter"/>
</dbReference>
<feature type="region of interest" description="Disordered" evidence="6">
    <location>
        <begin position="381"/>
        <end position="727"/>
    </location>
</feature>
<dbReference type="Pfam" id="PF00069">
    <property type="entry name" value="Pkinase"/>
    <property type="match status" value="1"/>
</dbReference>
<keyword evidence="3" id="KW-0418">Kinase</keyword>
<dbReference type="CDD" id="cd00180">
    <property type="entry name" value="PKc"/>
    <property type="match status" value="1"/>
</dbReference>
<keyword evidence="4" id="KW-0067">ATP-binding</keyword>
<feature type="compositionally biased region" description="Basic and acidic residues" evidence="6">
    <location>
        <begin position="385"/>
        <end position="396"/>
    </location>
</feature>
<comment type="similarity">
    <text evidence="5">Belongs to the protein kinase superfamily. Ser/Thr protein kinase family. GCN2 subfamily.</text>
</comment>
<protein>
    <recommendedName>
        <fullName evidence="7">Protein kinase domain-containing protein</fullName>
    </recommendedName>
</protein>
<dbReference type="SUPFAM" id="SSF56112">
    <property type="entry name" value="Protein kinase-like (PK-like)"/>
    <property type="match status" value="1"/>
</dbReference>
<evidence type="ECO:0000313" key="9">
    <source>
        <dbReference type="Proteomes" id="UP001201980"/>
    </source>
</evidence>
<feature type="compositionally biased region" description="Basic and acidic residues" evidence="6">
    <location>
        <begin position="666"/>
        <end position="688"/>
    </location>
</feature>
<dbReference type="Gene3D" id="1.10.510.10">
    <property type="entry name" value="Transferase(Phosphotransferase) domain 1"/>
    <property type="match status" value="1"/>
</dbReference>
<dbReference type="PROSITE" id="PS00108">
    <property type="entry name" value="PROTEIN_KINASE_ST"/>
    <property type="match status" value="1"/>
</dbReference>
<feature type="compositionally biased region" description="Basic residues" evidence="6">
    <location>
        <begin position="689"/>
        <end position="698"/>
    </location>
</feature>
<feature type="compositionally biased region" description="Basic and acidic residues" evidence="6">
    <location>
        <begin position="551"/>
        <end position="560"/>
    </location>
</feature>
<feature type="compositionally biased region" description="Basic and acidic residues" evidence="6">
    <location>
        <begin position="404"/>
        <end position="419"/>
    </location>
</feature>
<dbReference type="GO" id="GO:0004672">
    <property type="term" value="F:protein kinase activity"/>
    <property type="evidence" value="ECO:0007669"/>
    <property type="project" value="InterPro"/>
</dbReference>
<evidence type="ECO:0000256" key="3">
    <source>
        <dbReference type="ARBA" id="ARBA00022777"/>
    </source>
</evidence>
<feature type="compositionally biased region" description="Polar residues" evidence="6">
    <location>
        <begin position="534"/>
        <end position="550"/>
    </location>
</feature>